<dbReference type="EMBL" id="QTKU01000002">
    <property type="protein sequence ID" value="MBS8260944.1"/>
    <property type="molecule type" value="Genomic_DNA"/>
</dbReference>
<reference evidence="4" key="1">
    <citation type="submission" date="2018-08" db="EMBL/GenBank/DDBJ databases">
        <authorList>
            <person name="Jin W."/>
            <person name="Wang H."/>
            <person name="Yang Y."/>
            <person name="Li M."/>
            <person name="Liu J."/>
        </authorList>
    </citation>
    <scope>NUCLEOTIDE SEQUENCE</scope>
    <source>
        <strain evidence="4">AESS21</strain>
    </source>
</reference>
<dbReference type="InterPro" id="IPR027385">
    <property type="entry name" value="Beta-barrel_OMP"/>
</dbReference>
<accession>A0A944CE25</accession>
<gene>
    <name evidence="4" type="ORF">DYI23_11990</name>
</gene>
<dbReference type="SUPFAM" id="SSF56925">
    <property type="entry name" value="OMPA-like"/>
    <property type="match status" value="1"/>
</dbReference>
<sequence>MVMFLKRLSLTGAAVVLSTAAMAADLPAPVIEHIPEVPAAGGWYLRGDIGYKVYNEPNTTFNGNSGLLRYDREELDDAWMIGVGVGYQFTDYFRGDLTIDYETKAKYSGRGPCVCVAPGYSIENADIDVWTVMLNGYVDIGTWHNITPYVGAGIGASYVNVSGYNSVNPDGTTPSYDGSNGEWNLAWALMAGASYAVTNNWSVDAGYQYRNLGTGKSVKIHDAGNTRVEFKDITAHEFRLGARYTFDSYAAAPAPSYYPAQPITSNF</sequence>
<feature type="signal peptide" evidence="2">
    <location>
        <begin position="1"/>
        <end position="23"/>
    </location>
</feature>
<organism evidence="4 5">
    <name type="scientific">Roseibium polysiphoniae</name>
    <dbReference type="NCBI Taxonomy" id="2571221"/>
    <lineage>
        <taxon>Bacteria</taxon>
        <taxon>Pseudomonadati</taxon>
        <taxon>Pseudomonadota</taxon>
        <taxon>Alphaproteobacteria</taxon>
        <taxon>Hyphomicrobiales</taxon>
        <taxon>Stappiaceae</taxon>
        <taxon>Roseibium</taxon>
    </lineage>
</organism>
<dbReference type="RefSeq" id="WP_213216377.1">
    <property type="nucleotide sequence ID" value="NZ_QTKU01000002.1"/>
</dbReference>
<evidence type="ECO:0000313" key="4">
    <source>
        <dbReference type="EMBL" id="MBS8260944.1"/>
    </source>
</evidence>
<dbReference type="Gene3D" id="2.40.160.20">
    <property type="match status" value="1"/>
</dbReference>
<feature type="domain" description="Outer membrane protein beta-barrel" evidence="3">
    <location>
        <begin position="12"/>
        <end position="246"/>
    </location>
</feature>
<evidence type="ECO:0000313" key="5">
    <source>
        <dbReference type="Proteomes" id="UP000705379"/>
    </source>
</evidence>
<feature type="chain" id="PRO_5037106506" evidence="2">
    <location>
        <begin position="24"/>
        <end position="267"/>
    </location>
</feature>
<evidence type="ECO:0000256" key="1">
    <source>
        <dbReference type="ARBA" id="ARBA00022729"/>
    </source>
</evidence>
<comment type="caution">
    <text evidence="4">The sequence shown here is derived from an EMBL/GenBank/DDBJ whole genome shotgun (WGS) entry which is preliminary data.</text>
</comment>
<proteinExistence type="predicted"/>
<evidence type="ECO:0000256" key="2">
    <source>
        <dbReference type="SAM" id="SignalP"/>
    </source>
</evidence>
<dbReference type="InterPro" id="IPR011250">
    <property type="entry name" value="OMP/PagP_B-barrel"/>
</dbReference>
<keyword evidence="1 2" id="KW-0732">Signal</keyword>
<dbReference type="Pfam" id="PF13505">
    <property type="entry name" value="OMP_b-brl"/>
    <property type="match status" value="1"/>
</dbReference>
<evidence type="ECO:0000259" key="3">
    <source>
        <dbReference type="Pfam" id="PF13505"/>
    </source>
</evidence>
<dbReference type="AlphaFoldDB" id="A0A944CE25"/>
<dbReference type="Proteomes" id="UP000705379">
    <property type="component" value="Unassembled WGS sequence"/>
</dbReference>
<name>A0A944CE25_9HYPH</name>
<reference evidence="4" key="2">
    <citation type="journal article" date="2021" name="Microorganisms">
        <title>Bacterial Dimethylsulfoniopropionate Biosynthesis in the East China Sea.</title>
        <authorList>
            <person name="Liu J."/>
            <person name="Zhang Y."/>
            <person name="Liu J."/>
            <person name="Zhong H."/>
            <person name="Williams B.T."/>
            <person name="Zheng Y."/>
            <person name="Curson A.R.J."/>
            <person name="Sun C."/>
            <person name="Sun H."/>
            <person name="Song D."/>
            <person name="Wagner Mackenzie B."/>
            <person name="Bermejo Martinez A."/>
            <person name="Todd J.D."/>
            <person name="Zhang X.H."/>
        </authorList>
    </citation>
    <scope>NUCLEOTIDE SEQUENCE</scope>
    <source>
        <strain evidence="4">AESS21</strain>
    </source>
</reference>
<protein>
    <submittedName>
        <fullName evidence="4">Porin family protein</fullName>
    </submittedName>
</protein>